<dbReference type="EnsemblPlants" id="KQL31994">
    <property type="protein sequence ID" value="KQL31994"/>
    <property type="gene ID" value="SETIT_019799mg"/>
</dbReference>
<keyword evidence="2" id="KW-1185">Reference proteome</keyword>
<dbReference type="EMBL" id="AGNK02000590">
    <property type="status" value="NOT_ANNOTATED_CDS"/>
    <property type="molecule type" value="Genomic_DNA"/>
</dbReference>
<evidence type="ECO:0000313" key="1">
    <source>
        <dbReference type="EnsemblPlants" id="KQL31994"/>
    </source>
</evidence>
<evidence type="ECO:0008006" key="3">
    <source>
        <dbReference type="Google" id="ProtNLM"/>
    </source>
</evidence>
<dbReference type="InterPro" id="IPR012334">
    <property type="entry name" value="Pectin_lyas_fold"/>
</dbReference>
<evidence type="ECO:0000313" key="2">
    <source>
        <dbReference type="Proteomes" id="UP000004995"/>
    </source>
</evidence>
<dbReference type="STRING" id="4555.K3YZT9"/>
<sequence>MRRRRSQRKRKGEAPALRVLGAKATFYNCAVDAGQGALYDQMGLHYFKACDQASQSWQLHWRGQGGKVIKDGGLTDMLLE</sequence>
<dbReference type="Gramene" id="KQL31994">
    <property type="protein sequence ID" value="KQL31994"/>
    <property type="gene ID" value="SETIT_019799mg"/>
</dbReference>
<dbReference type="InParanoid" id="K3YZT9"/>
<dbReference type="AlphaFoldDB" id="K3YZT9"/>
<protein>
    <recommendedName>
        <fullName evidence="3">Pectinesterase</fullName>
    </recommendedName>
</protein>
<dbReference type="HOGENOM" id="CLU_2594325_0_0_1"/>
<proteinExistence type="predicted"/>
<organism evidence="1 2">
    <name type="scientific">Setaria italica</name>
    <name type="common">Foxtail millet</name>
    <name type="synonym">Panicum italicum</name>
    <dbReference type="NCBI Taxonomy" id="4555"/>
    <lineage>
        <taxon>Eukaryota</taxon>
        <taxon>Viridiplantae</taxon>
        <taxon>Streptophyta</taxon>
        <taxon>Embryophyta</taxon>
        <taxon>Tracheophyta</taxon>
        <taxon>Spermatophyta</taxon>
        <taxon>Magnoliopsida</taxon>
        <taxon>Liliopsida</taxon>
        <taxon>Poales</taxon>
        <taxon>Poaceae</taxon>
        <taxon>PACMAD clade</taxon>
        <taxon>Panicoideae</taxon>
        <taxon>Panicodae</taxon>
        <taxon>Paniceae</taxon>
        <taxon>Cenchrinae</taxon>
        <taxon>Setaria</taxon>
    </lineage>
</organism>
<reference evidence="1" key="2">
    <citation type="submission" date="2018-08" db="UniProtKB">
        <authorList>
            <consortium name="EnsemblPlants"/>
        </authorList>
    </citation>
    <scope>IDENTIFICATION</scope>
    <source>
        <strain evidence="1">Yugu1</strain>
    </source>
</reference>
<dbReference type="Proteomes" id="UP000004995">
    <property type="component" value="Unassembled WGS sequence"/>
</dbReference>
<dbReference type="Gene3D" id="2.160.20.10">
    <property type="entry name" value="Single-stranded right-handed beta-helix, Pectin lyase-like"/>
    <property type="match status" value="1"/>
</dbReference>
<reference evidence="2" key="1">
    <citation type="journal article" date="2012" name="Nat. Biotechnol.">
        <title>Reference genome sequence of the model plant Setaria.</title>
        <authorList>
            <person name="Bennetzen J.L."/>
            <person name="Schmutz J."/>
            <person name="Wang H."/>
            <person name="Percifield R."/>
            <person name="Hawkins J."/>
            <person name="Pontaroli A.C."/>
            <person name="Estep M."/>
            <person name="Feng L."/>
            <person name="Vaughn J.N."/>
            <person name="Grimwood J."/>
            <person name="Jenkins J."/>
            <person name="Barry K."/>
            <person name="Lindquist E."/>
            <person name="Hellsten U."/>
            <person name="Deshpande S."/>
            <person name="Wang X."/>
            <person name="Wu X."/>
            <person name="Mitros T."/>
            <person name="Triplett J."/>
            <person name="Yang X."/>
            <person name="Ye C.Y."/>
            <person name="Mauro-Herrera M."/>
            <person name="Wang L."/>
            <person name="Li P."/>
            <person name="Sharma M."/>
            <person name="Sharma R."/>
            <person name="Ronald P.C."/>
            <person name="Panaud O."/>
            <person name="Kellogg E.A."/>
            <person name="Brutnell T.P."/>
            <person name="Doust A.N."/>
            <person name="Tuskan G.A."/>
            <person name="Rokhsar D."/>
            <person name="Devos K.M."/>
        </authorList>
    </citation>
    <scope>NUCLEOTIDE SEQUENCE [LARGE SCALE GENOMIC DNA]</scope>
    <source>
        <strain evidence="2">cv. Yugu1</strain>
    </source>
</reference>
<name>K3YZT9_SETIT</name>
<accession>K3YZT9</accession>